<reference evidence="5" key="1">
    <citation type="submission" date="2025-08" db="UniProtKB">
        <authorList>
            <consortium name="RefSeq"/>
        </authorList>
    </citation>
    <scope>IDENTIFICATION</scope>
    <source>
        <tissue evidence="5">Gonads</tissue>
    </source>
</reference>
<evidence type="ECO:0000256" key="1">
    <source>
        <dbReference type="ARBA" id="ARBA00006823"/>
    </source>
</evidence>
<dbReference type="GO" id="GO:0043248">
    <property type="term" value="P:proteasome assembly"/>
    <property type="evidence" value="ECO:0007669"/>
    <property type="project" value="InterPro"/>
</dbReference>
<dbReference type="AlphaFoldDB" id="A0A6J2XMN9"/>
<keyword evidence="3" id="KW-0732">Signal</keyword>
<dbReference type="PANTHER" id="PTHR13554">
    <property type="entry name" value="26S PROTEASOME NON-ATPASE REGULATORY SUBUNIT 5-RELATED"/>
    <property type="match status" value="1"/>
</dbReference>
<dbReference type="Pfam" id="PF10508">
    <property type="entry name" value="Proteasom_PSMB"/>
    <property type="match status" value="1"/>
</dbReference>
<accession>A0A6J2XMN9</accession>
<dbReference type="Proteomes" id="UP000504635">
    <property type="component" value="Unplaced"/>
</dbReference>
<dbReference type="SUPFAM" id="SSF48371">
    <property type="entry name" value="ARM repeat"/>
    <property type="match status" value="1"/>
</dbReference>
<gene>
    <name evidence="5" type="primary">LOC115879426</name>
</gene>
<evidence type="ECO:0000256" key="3">
    <source>
        <dbReference type="SAM" id="SignalP"/>
    </source>
</evidence>
<dbReference type="InterPro" id="IPR011989">
    <property type="entry name" value="ARM-like"/>
</dbReference>
<proteinExistence type="inferred from homology"/>
<dbReference type="KEGG" id="soy:115879426"/>
<dbReference type="InterPro" id="IPR019538">
    <property type="entry name" value="PSMD5"/>
</dbReference>
<evidence type="ECO:0000313" key="4">
    <source>
        <dbReference type="Proteomes" id="UP000504635"/>
    </source>
</evidence>
<feature type="chain" id="PRO_5027066605" description="26S proteasome non-ATPase regulatory subunit 5" evidence="3">
    <location>
        <begin position="16"/>
        <end position="508"/>
    </location>
</feature>
<protein>
    <recommendedName>
        <fullName evidence="2">26S proteasome non-ATPase regulatory subunit 5</fullName>
    </recommendedName>
</protein>
<keyword evidence="4" id="KW-1185">Reference proteome</keyword>
<comment type="similarity">
    <text evidence="1">Belongs to the proteasome subunit S5B/HSM3 family.</text>
</comment>
<evidence type="ECO:0000313" key="5">
    <source>
        <dbReference type="RefSeq" id="XP_030752120.1"/>
    </source>
</evidence>
<evidence type="ECO:0000256" key="2">
    <source>
        <dbReference type="ARBA" id="ARBA00014933"/>
    </source>
</evidence>
<dbReference type="Gene3D" id="1.25.10.10">
    <property type="entry name" value="Leucine-rich Repeat Variant"/>
    <property type="match status" value="2"/>
</dbReference>
<dbReference type="OrthoDB" id="10250600at2759"/>
<dbReference type="RefSeq" id="XP_030752120.1">
    <property type="nucleotide sequence ID" value="XM_030896260.1"/>
</dbReference>
<name>A0A6J2XMN9_SITOR</name>
<dbReference type="GO" id="GO:0005829">
    <property type="term" value="C:cytosol"/>
    <property type="evidence" value="ECO:0007669"/>
    <property type="project" value="TreeGrafter"/>
</dbReference>
<dbReference type="InParanoid" id="A0A6J2XMN9"/>
<dbReference type="PANTHER" id="PTHR13554:SF10">
    <property type="entry name" value="26S PROTEASOME NON-ATPASE REGULATORY SUBUNIT 5"/>
    <property type="match status" value="1"/>
</dbReference>
<feature type="signal peptide" evidence="3">
    <location>
        <begin position="1"/>
        <end position="15"/>
    </location>
</feature>
<organism evidence="4 5">
    <name type="scientific">Sitophilus oryzae</name>
    <name type="common">Rice weevil</name>
    <name type="synonym">Curculio oryzae</name>
    <dbReference type="NCBI Taxonomy" id="7048"/>
    <lineage>
        <taxon>Eukaryota</taxon>
        <taxon>Metazoa</taxon>
        <taxon>Ecdysozoa</taxon>
        <taxon>Arthropoda</taxon>
        <taxon>Hexapoda</taxon>
        <taxon>Insecta</taxon>
        <taxon>Pterygota</taxon>
        <taxon>Neoptera</taxon>
        <taxon>Endopterygota</taxon>
        <taxon>Coleoptera</taxon>
        <taxon>Polyphaga</taxon>
        <taxon>Cucujiformia</taxon>
        <taxon>Curculionidae</taxon>
        <taxon>Dryophthorinae</taxon>
        <taxon>Sitophilus</taxon>
    </lineage>
</organism>
<dbReference type="FunCoup" id="A0A6J2XMN9">
    <property type="interactions" value="2230"/>
</dbReference>
<sequence length="508" mass="56891">MTFVFVLVVLKMASGQDWFNAKVSSLLQEDLRVSTLTELKDHLTSLPHNEASHISNVLQLALVFDCLNDTNTEQVDLACDVLSLCLSNLTLGESTIRYGNALERALIHPYSGVKLMALKEIKRSLLNEEVIYNLCDKTALVINIITCLKDEDLAVAKEASDIIFTLGITIPGANRITANEILVPLEGILNTNEVVRLRVYEAVVRICVESDYSFQKFIKVGFIHRILAELKSNDVLLKINIIEILSYLGQCDHGYVFLDQNGTLNNIVGFMNEDDLTMQLCQPGILRFFGHVAHKKPLDFFKKYPVVIERLYSNLNIEDMTVLGVSLDTIGYIGQTNEGKLALQSTGNRIEVAIKNISSKLSSLPTETRIRALNCLENLLRVVDNNNEIVSLSREWYGIIDTDPMDIILRYAKNPFSELKVAGLGILNSIAGQEWGQECIKNTPGLIEFLLDRSIESVKECKEAKYDIVKLLSQSTVFDHITSERLQTFVKEGAFYVYATTEVAIEGN</sequence>
<dbReference type="InterPro" id="IPR016024">
    <property type="entry name" value="ARM-type_fold"/>
</dbReference>
<dbReference type="GeneID" id="115879426"/>